<evidence type="ECO:0000256" key="3">
    <source>
        <dbReference type="ARBA" id="ARBA00022679"/>
    </source>
</evidence>
<reference evidence="8" key="1">
    <citation type="submission" date="2011-07" db="EMBL/GenBank/DDBJ databases">
        <authorList>
            <consortium name="Caenorhabditis brenneri Sequencing and Analysis Consortium"/>
            <person name="Wilson R.K."/>
        </authorList>
    </citation>
    <scope>NUCLEOTIDE SEQUENCE [LARGE SCALE GENOMIC DNA]</scope>
    <source>
        <strain evidence="8">PB2801</strain>
    </source>
</reference>
<organism evidence="8">
    <name type="scientific">Caenorhabditis brenneri</name>
    <name type="common">Nematode worm</name>
    <dbReference type="NCBI Taxonomy" id="135651"/>
    <lineage>
        <taxon>Eukaryota</taxon>
        <taxon>Metazoa</taxon>
        <taxon>Ecdysozoa</taxon>
        <taxon>Nematoda</taxon>
        <taxon>Chromadorea</taxon>
        <taxon>Rhabditida</taxon>
        <taxon>Rhabditina</taxon>
        <taxon>Rhabditomorpha</taxon>
        <taxon>Rhabditoidea</taxon>
        <taxon>Rhabditidae</taxon>
        <taxon>Peloderinae</taxon>
        <taxon>Caenorhabditis</taxon>
    </lineage>
</organism>
<dbReference type="EMBL" id="GL379792">
    <property type="protein sequence ID" value="EGT54453.1"/>
    <property type="molecule type" value="Genomic_DNA"/>
</dbReference>
<dbReference type="eggNOG" id="KOG0799">
    <property type="taxonomic scope" value="Eukaryota"/>
</dbReference>
<dbReference type="HOGENOM" id="CLU_032341_2_0_1"/>
<keyword evidence="2" id="KW-0328">Glycosyltransferase</keyword>
<dbReference type="PANTHER" id="PTHR46671">
    <property type="entry name" value="PROTEIN CBG11221"/>
    <property type="match status" value="1"/>
</dbReference>
<dbReference type="AlphaFoldDB" id="G0MEY4"/>
<evidence type="ECO:0000256" key="6">
    <source>
        <dbReference type="SAM" id="MobiDB-lite"/>
    </source>
</evidence>
<feature type="region of interest" description="Disordered" evidence="6">
    <location>
        <begin position="9"/>
        <end position="29"/>
    </location>
</feature>
<sequence length="348" mass="40835">MRNIKYYRLDDRSSSRDKANYPSPSFSKDQRVSKRNVTKFQDNYFLIEESQFLNCPAFMNGNKEEIETYVNYGRMKLHSEKLLDLPMDCKSVKDRLIGDLPPFQPLKNPIAFVRNIYGMYELQEVFMSMTWHPDHFFCYAIDSKSSEKLRRSMMTLAGCFDNVYVLETGYDFDRAGHKQDKAHFDCLNVLLEKNWSHAITLQNFDMIIKTPEQLSDLSELLNSTSVMGTDYGFPDRYDSSADWTPAGMKLFKDEKNVPEEILHRKLEIRKSLNQVILSKVFVKSLFENLNMERVIERFDDQSVIEPSCSIILSFQTFRFVVDKFFVQPLTREIQLVPSKTLEIIGRLR</sequence>
<name>G0MEY4_CAEBE</name>
<dbReference type="InParanoid" id="G0MEY4"/>
<dbReference type="STRING" id="135651.G0MEY4"/>
<proteinExistence type="predicted"/>
<evidence type="ECO:0000256" key="1">
    <source>
        <dbReference type="ARBA" id="ARBA00004606"/>
    </source>
</evidence>
<keyword evidence="5" id="KW-0325">Glycoprotein</keyword>
<keyword evidence="8" id="KW-1185">Reference proteome</keyword>
<evidence type="ECO:0000256" key="2">
    <source>
        <dbReference type="ARBA" id="ARBA00022676"/>
    </source>
</evidence>
<dbReference type="PANTHER" id="PTHR46671:SF2">
    <property type="entry name" value="GLYCOSYLATION RELATED"/>
    <property type="match status" value="1"/>
</dbReference>
<keyword evidence="3" id="KW-0808">Transferase</keyword>
<dbReference type="GO" id="GO:0016020">
    <property type="term" value="C:membrane"/>
    <property type="evidence" value="ECO:0007669"/>
    <property type="project" value="UniProtKB-SubCell"/>
</dbReference>
<evidence type="ECO:0000256" key="5">
    <source>
        <dbReference type="ARBA" id="ARBA00023180"/>
    </source>
</evidence>
<evidence type="ECO:0000313" key="8">
    <source>
        <dbReference type="Proteomes" id="UP000008068"/>
    </source>
</evidence>
<evidence type="ECO:0000313" key="7">
    <source>
        <dbReference type="EMBL" id="EGT54453.1"/>
    </source>
</evidence>
<comment type="subcellular location">
    <subcellularLocation>
        <location evidence="1">Membrane</location>
        <topology evidence="1">Single-pass type II membrane protein</topology>
    </subcellularLocation>
</comment>
<protein>
    <submittedName>
        <fullName evidence="7">Uncharacterized protein</fullName>
    </submittedName>
</protein>
<dbReference type="Proteomes" id="UP000008068">
    <property type="component" value="Unassembled WGS sequence"/>
</dbReference>
<gene>
    <name evidence="7" type="ORF">CAEBREN_13214</name>
</gene>
<evidence type="ECO:0000256" key="4">
    <source>
        <dbReference type="ARBA" id="ARBA00023136"/>
    </source>
</evidence>
<dbReference type="InterPro" id="IPR003406">
    <property type="entry name" value="Glyco_trans_14"/>
</dbReference>
<dbReference type="GO" id="GO:0016757">
    <property type="term" value="F:glycosyltransferase activity"/>
    <property type="evidence" value="ECO:0007669"/>
    <property type="project" value="UniProtKB-KW"/>
</dbReference>
<dbReference type="Pfam" id="PF02485">
    <property type="entry name" value="Branch"/>
    <property type="match status" value="1"/>
</dbReference>
<feature type="compositionally biased region" description="Basic and acidic residues" evidence="6">
    <location>
        <begin position="9"/>
        <end position="19"/>
    </location>
</feature>
<accession>G0MEY4</accession>
<dbReference type="OrthoDB" id="2019572at2759"/>
<keyword evidence="4" id="KW-0472">Membrane</keyword>
<dbReference type="OMA" id="HELCMEQ"/>